<dbReference type="EMBL" id="MN739435">
    <property type="protein sequence ID" value="QHT04608.1"/>
    <property type="molecule type" value="Genomic_DNA"/>
</dbReference>
<reference evidence="1" key="1">
    <citation type="journal article" date="2020" name="Nature">
        <title>Giant virus diversity and host interactions through global metagenomics.</title>
        <authorList>
            <person name="Schulz F."/>
            <person name="Roux S."/>
            <person name="Paez-Espino D."/>
            <person name="Jungbluth S."/>
            <person name="Walsh D.A."/>
            <person name="Denef V.J."/>
            <person name="McMahon K.D."/>
            <person name="Konstantinidis K.T."/>
            <person name="Eloe-Fadrosh E.A."/>
            <person name="Kyrpides N.C."/>
            <person name="Woyke T."/>
        </authorList>
    </citation>
    <scope>NUCLEOTIDE SEQUENCE</scope>
    <source>
        <strain evidence="1">GVMAG-M-3300021343-4</strain>
    </source>
</reference>
<organism evidence="1">
    <name type="scientific">viral metagenome</name>
    <dbReference type="NCBI Taxonomy" id="1070528"/>
    <lineage>
        <taxon>unclassified sequences</taxon>
        <taxon>metagenomes</taxon>
        <taxon>organismal metagenomes</taxon>
    </lineage>
</organism>
<dbReference type="SUPFAM" id="SSF56784">
    <property type="entry name" value="HAD-like"/>
    <property type="match status" value="1"/>
</dbReference>
<evidence type="ECO:0000313" key="1">
    <source>
        <dbReference type="EMBL" id="QHT04608.1"/>
    </source>
</evidence>
<dbReference type="InterPro" id="IPR046348">
    <property type="entry name" value="SIS_dom_sf"/>
</dbReference>
<dbReference type="GO" id="GO:0097367">
    <property type="term" value="F:carbohydrate derivative binding"/>
    <property type="evidence" value="ECO:0007669"/>
    <property type="project" value="InterPro"/>
</dbReference>
<dbReference type="InterPro" id="IPR023214">
    <property type="entry name" value="HAD_sf"/>
</dbReference>
<dbReference type="GO" id="GO:1901135">
    <property type="term" value="P:carbohydrate derivative metabolic process"/>
    <property type="evidence" value="ECO:0007669"/>
    <property type="project" value="InterPro"/>
</dbReference>
<dbReference type="AlphaFoldDB" id="A0A6C0CJ39"/>
<dbReference type="Gene3D" id="3.40.50.10490">
    <property type="entry name" value="Glucose-6-phosphate isomerase like protein, domain 1"/>
    <property type="match status" value="1"/>
</dbReference>
<sequence length="352" mass="39291">MNTVVNFENFDKKLKELVSTQQWEKLQTIFNDKKIIILFGHGGNLGVTDHGAIDIGRLTDKTALCPGSGIMITSLVSDFNFETWIQNWLEMVLRGIDTKDVLVIGTSCSLGTPSSNSIVNALNYAVEQGCEGALMTARDKTGILNEKVVKIINNSIYYHTSECITLMLIYQLIYGYSNSNLDLDLVSCPPPIRVRGTAENVVLDKGCSNCEGGALDHSWCLEALAKENKQVPPGCENDEDNLAIDFDGVIHTFDKGFYDGTCYGEPIEGAIESIKKLSEKYNIIIFSGKCLPDRPLVYGKTGKDLIIDWLKKYELLAYVKDVTHIKPRAKYYIDDKGITFDNNWNEICEKLL</sequence>
<proteinExistence type="predicted"/>
<accession>A0A6C0CJ39</accession>
<protein>
    <recommendedName>
        <fullName evidence="2">SIS domain-containing protein</fullName>
    </recommendedName>
</protein>
<dbReference type="Gene3D" id="3.40.50.1000">
    <property type="entry name" value="HAD superfamily/HAD-like"/>
    <property type="match status" value="1"/>
</dbReference>
<evidence type="ECO:0008006" key="2">
    <source>
        <dbReference type="Google" id="ProtNLM"/>
    </source>
</evidence>
<dbReference type="SUPFAM" id="SSF53697">
    <property type="entry name" value="SIS domain"/>
    <property type="match status" value="1"/>
</dbReference>
<name>A0A6C0CJ39_9ZZZZ</name>
<dbReference type="InterPro" id="IPR036412">
    <property type="entry name" value="HAD-like_sf"/>
</dbReference>